<keyword evidence="4 6" id="KW-1133">Transmembrane helix</keyword>
<keyword evidence="3 6" id="KW-0812">Transmembrane</keyword>
<dbReference type="AlphaFoldDB" id="A0A1H0DX63"/>
<dbReference type="InterPro" id="IPR019108">
    <property type="entry name" value="Caa3_assmbl_CtaG-rel"/>
</dbReference>
<evidence type="ECO:0000256" key="2">
    <source>
        <dbReference type="ARBA" id="ARBA00022475"/>
    </source>
</evidence>
<dbReference type="Proteomes" id="UP000199341">
    <property type="component" value="Unassembled WGS sequence"/>
</dbReference>
<protein>
    <submittedName>
        <fullName evidence="7">Putative copper resistance protein D</fullName>
    </submittedName>
</protein>
<feature type="transmembrane region" description="Helical" evidence="6">
    <location>
        <begin position="127"/>
        <end position="149"/>
    </location>
</feature>
<evidence type="ECO:0000313" key="8">
    <source>
        <dbReference type="Proteomes" id="UP000199341"/>
    </source>
</evidence>
<keyword evidence="5 6" id="KW-0472">Membrane</keyword>
<keyword evidence="2" id="KW-1003">Cell membrane</keyword>
<dbReference type="OrthoDB" id="4528950at2"/>
<dbReference type="STRING" id="310781.SAMN05216259_105383"/>
<reference evidence="7 8" key="1">
    <citation type="submission" date="2016-10" db="EMBL/GenBank/DDBJ databases">
        <authorList>
            <person name="de Groot N.N."/>
        </authorList>
    </citation>
    <scope>NUCLEOTIDE SEQUENCE [LARGE SCALE GENOMIC DNA]</scope>
    <source>
        <strain evidence="7 8">CGMCC 4.2022</strain>
    </source>
</reference>
<dbReference type="GO" id="GO:0005886">
    <property type="term" value="C:plasma membrane"/>
    <property type="evidence" value="ECO:0007669"/>
    <property type="project" value="UniProtKB-SubCell"/>
</dbReference>
<keyword evidence="8" id="KW-1185">Reference proteome</keyword>
<comment type="subcellular location">
    <subcellularLocation>
        <location evidence="1">Cell membrane</location>
        <topology evidence="1">Multi-pass membrane protein</topology>
    </subcellularLocation>
</comment>
<feature type="transmembrane region" description="Helical" evidence="6">
    <location>
        <begin position="56"/>
        <end position="78"/>
    </location>
</feature>
<organism evidence="7 8">
    <name type="scientific">Actinacidiphila guanduensis</name>
    <dbReference type="NCBI Taxonomy" id="310781"/>
    <lineage>
        <taxon>Bacteria</taxon>
        <taxon>Bacillati</taxon>
        <taxon>Actinomycetota</taxon>
        <taxon>Actinomycetes</taxon>
        <taxon>Kitasatosporales</taxon>
        <taxon>Streptomycetaceae</taxon>
        <taxon>Actinacidiphila</taxon>
    </lineage>
</organism>
<feature type="transmembrane region" description="Helical" evidence="6">
    <location>
        <begin position="243"/>
        <end position="266"/>
    </location>
</feature>
<sequence>MASTAGTSALPELTGTRFLSTWQLDGVALAAVLLLGAAYGYGVWRRQRSGGHWPLWRTAVFFVFGLGTLVFATMSGLAVYNRVLFWPAAVQNILLDLFAPLGLALGDPLGLASPTGRLRRAFASAPVRALTYPLVSSVLVLVSELSIYFTPYFATSLGHNPVRQLMHLQLLLTGCLFVLPMLSRQELLPRWCTHPVRALLVFLDGLFDSVPGIVVMTSNTLVAGHWYRTHTRTWGPSVQRDQMLGGGLMLVLAELVGLPFLLLVFLEWWRAERARTAELDAALDREAAAAAVRPVVRVSRSAAAPAAPAGEPAAKAAPPEMMRPWWETDQGEVGMRMRGEH</sequence>
<name>A0A1H0DX63_9ACTN</name>
<accession>A0A1H0DX63</accession>
<evidence type="ECO:0000256" key="1">
    <source>
        <dbReference type="ARBA" id="ARBA00004651"/>
    </source>
</evidence>
<evidence type="ECO:0000256" key="4">
    <source>
        <dbReference type="ARBA" id="ARBA00022989"/>
    </source>
</evidence>
<evidence type="ECO:0000256" key="5">
    <source>
        <dbReference type="ARBA" id="ARBA00023136"/>
    </source>
</evidence>
<feature type="transmembrane region" description="Helical" evidence="6">
    <location>
        <begin position="199"/>
        <end position="223"/>
    </location>
</feature>
<dbReference type="RefSeq" id="WP_093784643.1">
    <property type="nucleotide sequence ID" value="NZ_FNIE01000005.1"/>
</dbReference>
<evidence type="ECO:0000313" key="7">
    <source>
        <dbReference type="EMBL" id="SDN74623.1"/>
    </source>
</evidence>
<feature type="transmembrane region" description="Helical" evidence="6">
    <location>
        <begin position="26"/>
        <end position="44"/>
    </location>
</feature>
<evidence type="ECO:0000256" key="6">
    <source>
        <dbReference type="SAM" id="Phobius"/>
    </source>
</evidence>
<dbReference type="Pfam" id="PF09678">
    <property type="entry name" value="Caa3_CtaG"/>
    <property type="match status" value="1"/>
</dbReference>
<feature type="transmembrane region" description="Helical" evidence="6">
    <location>
        <begin position="84"/>
        <end position="106"/>
    </location>
</feature>
<proteinExistence type="predicted"/>
<evidence type="ECO:0000256" key="3">
    <source>
        <dbReference type="ARBA" id="ARBA00022692"/>
    </source>
</evidence>
<gene>
    <name evidence="7" type="ORF">SAMN05216259_105383</name>
</gene>
<dbReference type="EMBL" id="FNIE01000005">
    <property type="protein sequence ID" value="SDN74623.1"/>
    <property type="molecule type" value="Genomic_DNA"/>
</dbReference>
<feature type="transmembrane region" description="Helical" evidence="6">
    <location>
        <begin position="161"/>
        <end position="179"/>
    </location>
</feature>